<evidence type="ECO:0000256" key="1">
    <source>
        <dbReference type="SAM" id="Coils"/>
    </source>
</evidence>
<dbReference type="GO" id="GO:1990112">
    <property type="term" value="C:RQC complex"/>
    <property type="evidence" value="ECO:0007669"/>
    <property type="project" value="TreeGrafter"/>
</dbReference>
<accession>A0A1Y3GCP8</accession>
<dbReference type="GO" id="GO:0000049">
    <property type="term" value="F:tRNA binding"/>
    <property type="evidence" value="ECO:0007669"/>
    <property type="project" value="TreeGrafter"/>
</dbReference>
<dbReference type="Pfam" id="PF05670">
    <property type="entry name" value="NFACT-R_1"/>
    <property type="match status" value="1"/>
</dbReference>
<evidence type="ECO:0000259" key="2">
    <source>
        <dbReference type="Pfam" id="PF05670"/>
    </source>
</evidence>
<dbReference type="GO" id="GO:0072344">
    <property type="term" value="P:rescue of stalled ribosome"/>
    <property type="evidence" value="ECO:0007669"/>
    <property type="project" value="TreeGrafter"/>
</dbReference>
<protein>
    <submittedName>
        <fullName evidence="3">Ribosome quality control (RQC) complex component, YloA/Tae2 family</fullName>
    </submittedName>
</protein>
<organism evidence="3 4">
    <name type="scientific">Methanonatronarchaeum thermophilum</name>
    <dbReference type="NCBI Taxonomy" id="1927129"/>
    <lineage>
        <taxon>Archaea</taxon>
        <taxon>Methanobacteriati</taxon>
        <taxon>Methanobacteriota</taxon>
        <taxon>Methanonatronarchaeia</taxon>
        <taxon>Methanonatronarchaeales</taxon>
        <taxon>Methanonatronarchaeaceae</taxon>
        <taxon>Methanonatronarchaeum</taxon>
    </lineage>
</organism>
<dbReference type="EMBL" id="MRZU01000003">
    <property type="protein sequence ID" value="OUJ19218.1"/>
    <property type="molecule type" value="Genomic_DNA"/>
</dbReference>
<reference evidence="3 4" key="1">
    <citation type="submission" date="2016-12" db="EMBL/GenBank/DDBJ databases">
        <title>Discovery of methanogenic haloarchaea.</title>
        <authorList>
            <person name="Sorokin D.Y."/>
            <person name="Makarova K.S."/>
            <person name="Abbas B."/>
            <person name="Ferrer M."/>
            <person name="Golyshin P.N."/>
        </authorList>
    </citation>
    <scope>NUCLEOTIDE SEQUENCE [LARGE SCALE GENOMIC DNA]</scope>
    <source>
        <strain evidence="3">AMET1</strain>
    </source>
</reference>
<dbReference type="PANTHER" id="PTHR15239">
    <property type="entry name" value="NUCLEAR EXPORT MEDIATOR FACTOR NEMF"/>
    <property type="match status" value="1"/>
</dbReference>
<dbReference type="AlphaFoldDB" id="A0A1Y3GCP8"/>
<sequence length="666" mass="76267">MKERMTSVDVAAIQSELGRFVDARVEKSYQLTENEVLIKLYHHMHGKANLLIVAGERIHFTEYPRPAPERPPNFPMVLRKHTKGGVITGVRQYDFDRIVEIDIERGGEEMTLVAELFGEGNVILTSGGEIIAPLKRKSFRDRRIKRGDRYEYPPSNENPLELELGGFKEIFSGSDSDVVRTLATKLNIGGTYAEEICLRSGVEKNKDVSVVGDSELERLYNALSSIASSIRSGDIDPQIVEDDGKVDVVPLKLEIYQDMKTSDFDSFNTALDEFFSKDEIQELEEEKKNKYREKLEGLEGRKKGQLGTAKKYMNQYHEGIEKGDLIYAYFTQLKEILNTIRDARENYSWSDIKDKFRQAKEKELEPANIVKEINENKGELVVKLDDKQVTIDIRKSIEKNAQKTYQKAKKMKRKSKGARKAAEKTQELIDELKKKDIEEFKTREIPQRKVRKKNMWYDKYRWFKSSDGFLVIAGRNATQNEEIVKKHMDDNDLFFHTQMEGAPAVVIKSMGKKIPETTKEEAAVFAASNSNAWKKYYSTDVYSVSPHQVTKTPESGEYVGKGGFVIRGEREYYRNTPLKHSVGIQIQEQTRVIGGPPSSIKTHSEYKINLKPGDTDRMEAAEKIQKHFLQTCKPEDRDLIKKIAKPTEIDRHIPPGDVEIQNADSS</sequence>
<dbReference type="RefSeq" id="WP_086637245.1">
    <property type="nucleotide sequence ID" value="NZ_MRZU01000003.1"/>
</dbReference>
<dbReference type="Gene3D" id="2.30.310.10">
    <property type="entry name" value="ibrinogen binding protein from staphylococcus aureus domain"/>
    <property type="match status" value="1"/>
</dbReference>
<feature type="domain" description="NFACT RNA-binding" evidence="2">
    <location>
        <begin position="459"/>
        <end position="568"/>
    </location>
</feature>
<dbReference type="InterPro" id="IPR010979">
    <property type="entry name" value="Ribosomal_uS13-like_H2TH"/>
</dbReference>
<keyword evidence="1" id="KW-0175">Coiled coil</keyword>
<dbReference type="InterPro" id="IPR008532">
    <property type="entry name" value="NFACT_RNA-bd"/>
</dbReference>
<keyword evidence="4" id="KW-1185">Reference proteome</keyword>
<evidence type="ECO:0000313" key="3">
    <source>
        <dbReference type="EMBL" id="OUJ19218.1"/>
    </source>
</evidence>
<proteinExistence type="predicted"/>
<dbReference type="OrthoDB" id="10943at2157"/>
<dbReference type="NCBIfam" id="NF041120">
    <property type="entry name" value="RqcH_arch"/>
    <property type="match status" value="1"/>
</dbReference>
<feature type="coiled-coil region" evidence="1">
    <location>
        <begin position="394"/>
        <end position="435"/>
    </location>
</feature>
<dbReference type="Pfam" id="PF05833">
    <property type="entry name" value="NFACT_N"/>
    <property type="match status" value="1"/>
</dbReference>
<comment type="caution">
    <text evidence="3">The sequence shown here is derived from an EMBL/GenBank/DDBJ whole genome shotgun (WGS) entry which is preliminary data.</text>
</comment>
<dbReference type="PANTHER" id="PTHR15239:SF6">
    <property type="entry name" value="RIBOSOME QUALITY CONTROL COMPLEX SUBUNIT NEMF"/>
    <property type="match status" value="1"/>
</dbReference>
<dbReference type="SUPFAM" id="SSF46946">
    <property type="entry name" value="S13-like H2TH domain"/>
    <property type="match status" value="1"/>
</dbReference>
<gene>
    <name evidence="3" type="ORF">AMET1_0871</name>
</gene>
<evidence type="ECO:0000313" key="4">
    <source>
        <dbReference type="Proteomes" id="UP000195137"/>
    </source>
</evidence>
<name>A0A1Y3GCP8_9EURY</name>
<dbReference type="Proteomes" id="UP000195137">
    <property type="component" value="Unassembled WGS sequence"/>
</dbReference>
<dbReference type="GO" id="GO:0043023">
    <property type="term" value="F:ribosomal large subunit binding"/>
    <property type="evidence" value="ECO:0007669"/>
    <property type="project" value="TreeGrafter"/>
</dbReference>
<dbReference type="InterPro" id="IPR051608">
    <property type="entry name" value="RQC_Subunit_NEMF"/>
</dbReference>